<feature type="transmembrane region" description="Helical" evidence="1">
    <location>
        <begin position="172"/>
        <end position="190"/>
    </location>
</feature>
<feature type="transmembrane region" description="Helical" evidence="1">
    <location>
        <begin position="202"/>
        <end position="221"/>
    </location>
</feature>
<keyword evidence="3" id="KW-1185">Reference proteome</keyword>
<protein>
    <submittedName>
        <fullName evidence="2">Sodium-dependent bicarbonate transport family permease</fullName>
    </submittedName>
</protein>
<evidence type="ECO:0000313" key="3">
    <source>
        <dbReference type="Proteomes" id="UP000526501"/>
    </source>
</evidence>
<feature type="transmembrane region" description="Helical" evidence="1">
    <location>
        <begin position="6"/>
        <end position="27"/>
    </location>
</feature>
<feature type="transmembrane region" description="Helical" evidence="1">
    <location>
        <begin position="292"/>
        <end position="316"/>
    </location>
</feature>
<evidence type="ECO:0000256" key="1">
    <source>
        <dbReference type="SAM" id="Phobius"/>
    </source>
</evidence>
<keyword evidence="1" id="KW-0472">Membrane</keyword>
<evidence type="ECO:0000313" key="2">
    <source>
        <dbReference type="EMBL" id="MBC2607256.1"/>
    </source>
</evidence>
<organism evidence="2 3">
    <name type="scientific">Pelagicoccus albus</name>
    <dbReference type="NCBI Taxonomy" id="415222"/>
    <lineage>
        <taxon>Bacteria</taxon>
        <taxon>Pseudomonadati</taxon>
        <taxon>Verrucomicrobiota</taxon>
        <taxon>Opitutia</taxon>
        <taxon>Puniceicoccales</taxon>
        <taxon>Pelagicoccaceae</taxon>
        <taxon>Pelagicoccus</taxon>
    </lineage>
</organism>
<sequence length="321" mass="33334">MNSLTILAGNLTSPPILAFAAGAVSIWIRSDLKIPDQIYQTLTIYLLLAIGFKGGAAIADTQLSALAAPLLATLLIGALIPVCVFFGIKWFLRLDVANSAAMAAHYGSVSAVTFMACSAFLDRQGTPYESFLPAIMAVMEIPAIFAAMLLAKRFGAGPKVGLGESMAEVLSGKSFVLLICGLLAGGLAGVESRELMKPFLISPFYGVLMIFLLEMGQVAASRLSALKEVGKSLVVFALVAPVLQGCCGMLLAWSIGMSQGGAVVFAILSASASYIAAPAAVRAALPEANPGLYVTASLGITFPFNLIAGIPLLYMLSGVLY</sequence>
<feature type="transmembrane region" description="Helical" evidence="1">
    <location>
        <begin position="233"/>
        <end position="256"/>
    </location>
</feature>
<feature type="transmembrane region" description="Helical" evidence="1">
    <location>
        <begin position="65"/>
        <end position="88"/>
    </location>
</feature>
<dbReference type="Proteomes" id="UP000526501">
    <property type="component" value="Unassembled WGS sequence"/>
</dbReference>
<dbReference type="RefSeq" id="WP_185661109.1">
    <property type="nucleotide sequence ID" value="NZ_CAWPOO010000012.1"/>
</dbReference>
<comment type="caution">
    <text evidence="2">The sequence shown here is derived from an EMBL/GenBank/DDBJ whole genome shotgun (WGS) entry which is preliminary data.</text>
</comment>
<feature type="transmembrane region" description="Helical" evidence="1">
    <location>
        <begin position="133"/>
        <end position="151"/>
    </location>
</feature>
<dbReference type="EMBL" id="JACHVC010000012">
    <property type="protein sequence ID" value="MBC2607256.1"/>
    <property type="molecule type" value="Genomic_DNA"/>
</dbReference>
<gene>
    <name evidence="2" type="ORF">H5P27_14475</name>
</gene>
<keyword evidence="1" id="KW-0812">Transmembrane</keyword>
<dbReference type="AlphaFoldDB" id="A0A7X1B7U3"/>
<proteinExistence type="predicted"/>
<dbReference type="PANTHER" id="PTHR40400:SF1">
    <property type="entry name" value="SLR1512 PROTEIN"/>
    <property type="match status" value="1"/>
</dbReference>
<dbReference type="InterPro" id="IPR010293">
    <property type="entry name" value="Sbt_1"/>
</dbReference>
<dbReference type="Pfam" id="PF05982">
    <property type="entry name" value="Sbt_1"/>
    <property type="match status" value="1"/>
</dbReference>
<name>A0A7X1B7U3_9BACT</name>
<feature type="transmembrane region" description="Helical" evidence="1">
    <location>
        <begin position="262"/>
        <end position="285"/>
    </location>
</feature>
<feature type="transmembrane region" description="Helical" evidence="1">
    <location>
        <begin position="39"/>
        <end position="59"/>
    </location>
</feature>
<keyword evidence="1" id="KW-1133">Transmembrane helix</keyword>
<reference evidence="2 3" key="1">
    <citation type="submission" date="2020-07" db="EMBL/GenBank/DDBJ databases">
        <authorList>
            <person name="Feng X."/>
        </authorList>
    </citation>
    <scope>NUCLEOTIDE SEQUENCE [LARGE SCALE GENOMIC DNA]</scope>
    <source>
        <strain evidence="2 3">JCM23202</strain>
    </source>
</reference>
<accession>A0A7X1B7U3</accession>
<dbReference type="PANTHER" id="PTHR40400">
    <property type="entry name" value="SLR1512 PROTEIN"/>
    <property type="match status" value="1"/>
</dbReference>
<feature type="transmembrane region" description="Helical" evidence="1">
    <location>
        <begin position="100"/>
        <end position="121"/>
    </location>
</feature>